<comment type="caution">
    <text evidence="2">The sequence shown here is derived from an EMBL/GenBank/DDBJ whole genome shotgun (WGS) entry which is preliminary data.</text>
</comment>
<dbReference type="AlphaFoldDB" id="A0A8J3CZ17"/>
<evidence type="ECO:0000313" key="2">
    <source>
        <dbReference type="EMBL" id="GHB42735.1"/>
    </source>
</evidence>
<dbReference type="InterPro" id="IPR005149">
    <property type="entry name" value="Tscrpt_reg_PadR_N"/>
</dbReference>
<keyword evidence="3" id="KW-1185">Reference proteome</keyword>
<dbReference type="InterPro" id="IPR052509">
    <property type="entry name" value="Metal_resp_DNA-bind_regulator"/>
</dbReference>
<dbReference type="InterPro" id="IPR036390">
    <property type="entry name" value="WH_DNA-bd_sf"/>
</dbReference>
<evidence type="ECO:0000313" key="3">
    <source>
        <dbReference type="Proteomes" id="UP000642809"/>
    </source>
</evidence>
<reference evidence="2" key="2">
    <citation type="submission" date="2020-09" db="EMBL/GenBank/DDBJ databases">
        <authorList>
            <person name="Sun Q."/>
            <person name="Kim S."/>
        </authorList>
    </citation>
    <scope>NUCLEOTIDE SEQUENCE</scope>
    <source>
        <strain evidence="2">KCTC 23224</strain>
    </source>
</reference>
<feature type="domain" description="Transcription regulator PadR N-terminal" evidence="1">
    <location>
        <begin position="2"/>
        <end position="57"/>
    </location>
</feature>
<dbReference type="InterPro" id="IPR036388">
    <property type="entry name" value="WH-like_DNA-bd_sf"/>
</dbReference>
<dbReference type="PANTHER" id="PTHR33169:SF14">
    <property type="entry name" value="TRANSCRIPTIONAL REGULATOR RV3488"/>
    <property type="match status" value="1"/>
</dbReference>
<reference evidence="2" key="1">
    <citation type="journal article" date="2014" name="Int. J. Syst. Evol. Microbiol.">
        <title>Complete genome sequence of Corynebacterium casei LMG S-19264T (=DSM 44701T), isolated from a smear-ripened cheese.</title>
        <authorList>
            <consortium name="US DOE Joint Genome Institute (JGI-PGF)"/>
            <person name="Walter F."/>
            <person name="Albersmeier A."/>
            <person name="Kalinowski J."/>
            <person name="Ruckert C."/>
        </authorList>
    </citation>
    <scope>NUCLEOTIDE SEQUENCE</scope>
    <source>
        <strain evidence="2">KCTC 23224</strain>
    </source>
</reference>
<organism evidence="2 3">
    <name type="scientific">Mongoliitalea lutea</name>
    <dbReference type="NCBI Taxonomy" id="849756"/>
    <lineage>
        <taxon>Bacteria</taxon>
        <taxon>Pseudomonadati</taxon>
        <taxon>Bacteroidota</taxon>
        <taxon>Cytophagia</taxon>
        <taxon>Cytophagales</taxon>
        <taxon>Cyclobacteriaceae</taxon>
        <taxon>Mongoliitalea</taxon>
    </lineage>
</organism>
<accession>A0A8J3CZ17</accession>
<dbReference type="PANTHER" id="PTHR33169">
    <property type="entry name" value="PADR-FAMILY TRANSCRIPTIONAL REGULATOR"/>
    <property type="match status" value="1"/>
</dbReference>
<evidence type="ECO:0000259" key="1">
    <source>
        <dbReference type="Pfam" id="PF03551"/>
    </source>
</evidence>
<protein>
    <recommendedName>
        <fullName evidence="1">Transcription regulator PadR N-terminal domain-containing protein</fullName>
    </recommendedName>
</protein>
<dbReference type="Gene3D" id="1.10.10.10">
    <property type="entry name" value="Winged helix-like DNA-binding domain superfamily/Winged helix DNA-binding domain"/>
    <property type="match status" value="1"/>
</dbReference>
<dbReference type="Proteomes" id="UP000642809">
    <property type="component" value="Unassembled WGS sequence"/>
</dbReference>
<sequence length="80" mass="9004">MLEELKDAELILAEGTLYPLLYKFRKANLVHVRSDVTEPGPPKKYYSLTAEGLDYLKKLQGTWQSLTSSLALITSKHPAL</sequence>
<proteinExistence type="predicted"/>
<dbReference type="Pfam" id="PF03551">
    <property type="entry name" value="PadR"/>
    <property type="match status" value="1"/>
</dbReference>
<name>A0A8J3CZ17_9BACT</name>
<gene>
    <name evidence="2" type="ORF">GCM10008106_24710</name>
</gene>
<dbReference type="EMBL" id="BMYF01000015">
    <property type="protein sequence ID" value="GHB42735.1"/>
    <property type="molecule type" value="Genomic_DNA"/>
</dbReference>
<dbReference type="SUPFAM" id="SSF46785">
    <property type="entry name" value="Winged helix' DNA-binding domain"/>
    <property type="match status" value="1"/>
</dbReference>